<dbReference type="PANTHER" id="PTHR10794">
    <property type="entry name" value="ABHYDROLASE DOMAIN-CONTAINING PROTEIN"/>
    <property type="match status" value="1"/>
</dbReference>
<feature type="active site" description="Charge relay system" evidence="4">
    <location>
        <position position="259"/>
    </location>
</feature>
<protein>
    <recommendedName>
        <fullName evidence="6">Serine aminopeptidase S33 domain-containing protein</fullName>
    </recommendedName>
</protein>
<feature type="active site" description="Charge relay system" evidence="4">
    <location>
        <position position="419"/>
    </location>
</feature>
<evidence type="ECO:0000256" key="2">
    <source>
        <dbReference type="ARBA" id="ARBA00022487"/>
    </source>
</evidence>
<keyword evidence="3" id="KW-0378">Hydrolase</keyword>
<dbReference type="Pfam" id="PF12146">
    <property type="entry name" value="Hydrolase_4"/>
    <property type="match status" value="1"/>
</dbReference>
<evidence type="ECO:0000313" key="7">
    <source>
        <dbReference type="EMBL" id="KAK4296340.1"/>
    </source>
</evidence>
<accession>A0AAE1NU83</accession>
<dbReference type="PANTHER" id="PTHR10794:SF63">
    <property type="entry name" value="ALPHA_BETA HYDROLASE 1, ISOFORM A"/>
    <property type="match status" value="1"/>
</dbReference>
<dbReference type="InterPro" id="IPR022742">
    <property type="entry name" value="Hydrolase_4"/>
</dbReference>
<keyword evidence="8" id="KW-1185">Reference proteome</keyword>
<dbReference type="InterPro" id="IPR012020">
    <property type="entry name" value="ABHD4"/>
</dbReference>
<evidence type="ECO:0000256" key="5">
    <source>
        <dbReference type="SAM" id="MobiDB-lite"/>
    </source>
</evidence>
<dbReference type="GO" id="GO:0051792">
    <property type="term" value="P:medium-chain fatty acid biosynthetic process"/>
    <property type="evidence" value="ECO:0007669"/>
    <property type="project" value="TreeGrafter"/>
</dbReference>
<dbReference type="InterPro" id="IPR029058">
    <property type="entry name" value="AB_hydrolase_fold"/>
</dbReference>
<organism evidence="7 8">
    <name type="scientific">Petrolisthes manimaculis</name>
    <dbReference type="NCBI Taxonomy" id="1843537"/>
    <lineage>
        <taxon>Eukaryota</taxon>
        <taxon>Metazoa</taxon>
        <taxon>Ecdysozoa</taxon>
        <taxon>Arthropoda</taxon>
        <taxon>Crustacea</taxon>
        <taxon>Multicrustacea</taxon>
        <taxon>Malacostraca</taxon>
        <taxon>Eumalacostraca</taxon>
        <taxon>Eucarida</taxon>
        <taxon>Decapoda</taxon>
        <taxon>Pleocyemata</taxon>
        <taxon>Anomura</taxon>
        <taxon>Galatheoidea</taxon>
        <taxon>Porcellanidae</taxon>
        <taxon>Petrolisthes</taxon>
    </lineage>
</organism>
<dbReference type="InterPro" id="IPR000952">
    <property type="entry name" value="AB_hydrolase_4_CS"/>
</dbReference>
<comment type="similarity">
    <text evidence="1">Belongs to the AB hydrolase superfamily. AB hydrolase 4 family.</text>
</comment>
<gene>
    <name evidence="7" type="ORF">Pmani_031158</name>
</gene>
<keyword evidence="2" id="KW-0719">Serine esterase</keyword>
<reference evidence="7" key="1">
    <citation type="submission" date="2023-11" db="EMBL/GenBank/DDBJ databases">
        <title>Genome assemblies of two species of porcelain crab, Petrolisthes cinctipes and Petrolisthes manimaculis (Anomura: Porcellanidae).</title>
        <authorList>
            <person name="Angst P."/>
        </authorList>
    </citation>
    <scope>NUCLEOTIDE SEQUENCE</scope>
    <source>
        <strain evidence="7">PB745_02</strain>
        <tissue evidence="7">Gill</tissue>
    </source>
</reference>
<dbReference type="PROSITE" id="PS01133">
    <property type="entry name" value="UPF0017"/>
    <property type="match status" value="1"/>
</dbReference>
<dbReference type="Proteomes" id="UP001292094">
    <property type="component" value="Unassembled WGS sequence"/>
</dbReference>
<feature type="active site" description="Charge relay system" evidence="4">
    <location>
        <position position="390"/>
    </location>
</feature>
<dbReference type="GO" id="GO:0008126">
    <property type="term" value="F:acetylesterase activity"/>
    <property type="evidence" value="ECO:0007669"/>
    <property type="project" value="TreeGrafter"/>
</dbReference>
<dbReference type="AlphaFoldDB" id="A0AAE1NU83"/>
<evidence type="ECO:0000256" key="1">
    <source>
        <dbReference type="ARBA" id="ARBA00010884"/>
    </source>
</evidence>
<dbReference type="SUPFAM" id="SSF53474">
    <property type="entry name" value="alpha/beta-Hydrolases"/>
    <property type="match status" value="1"/>
</dbReference>
<dbReference type="GO" id="GO:0051793">
    <property type="term" value="P:medium-chain fatty acid catabolic process"/>
    <property type="evidence" value="ECO:0007669"/>
    <property type="project" value="TreeGrafter"/>
</dbReference>
<evidence type="ECO:0000256" key="3">
    <source>
        <dbReference type="ARBA" id="ARBA00022801"/>
    </source>
</evidence>
<name>A0AAE1NU83_9EUCA</name>
<feature type="compositionally biased region" description="Basic and acidic residues" evidence="5">
    <location>
        <begin position="155"/>
        <end position="166"/>
    </location>
</feature>
<dbReference type="GO" id="GO:0047372">
    <property type="term" value="F:monoacylglycerol lipase activity"/>
    <property type="evidence" value="ECO:0007669"/>
    <property type="project" value="TreeGrafter"/>
</dbReference>
<dbReference type="EMBL" id="JAWZYT010003880">
    <property type="protein sequence ID" value="KAK4296340.1"/>
    <property type="molecule type" value="Genomic_DNA"/>
</dbReference>
<sequence length="476" mass="53055">MVMEWSSLVMYLQDDNSKMIVGLTLGAGLLAYYLLEAVKRPVLACRDGLWRGFLESRLGILQERYWPTPWCYEARCQTILASVLRARLPDVPYIREVVELKDGGLVSLDWLVADADNNTIGKHIGKKQGNETTDCNINNKKQETNDQTKTGVRSGEQEEEKKKEEEERCEDGAQTQTKNIVVVLPGLTGSSQSEYVKGLVLTLQQEGLTCVVLNNRGIGGVRLVTTRTYCAANSDDLEEALDHLGHTHTNAALFIIGISLGGMITGNYLATRERKAAGRVVAAAVVSAPWNMVDGLKGMERPGLNLLLNWYLASCLCELVESLSYRLAGRNHKWDLDYVKKSRTMREFDTRFTAHQFGFVDAEDYYRASSLHTRFNRISVPLLCLHAADDPFQPVPVLPTEAAEKSSHVAMVVTARGGHIGFMDGVIPRLVYYSDRLLAQLVVAVFSNPKLMARVKEEAETYRSTLVSEEVLETSM</sequence>
<feature type="region of interest" description="Disordered" evidence="5">
    <location>
        <begin position="131"/>
        <end position="173"/>
    </location>
</feature>
<evidence type="ECO:0000256" key="4">
    <source>
        <dbReference type="PIRSR" id="PIRSR005211-1"/>
    </source>
</evidence>
<comment type="caution">
    <text evidence="7">The sequence shown here is derived from an EMBL/GenBank/DDBJ whole genome shotgun (WGS) entry which is preliminary data.</text>
</comment>
<evidence type="ECO:0000313" key="8">
    <source>
        <dbReference type="Proteomes" id="UP001292094"/>
    </source>
</evidence>
<feature type="domain" description="Serine aminopeptidase S33" evidence="6">
    <location>
        <begin position="176"/>
        <end position="392"/>
    </location>
</feature>
<proteinExistence type="inferred from homology"/>
<dbReference type="PIRSF" id="PIRSF005211">
    <property type="entry name" value="Ab_hydro_YheT"/>
    <property type="match status" value="1"/>
</dbReference>
<evidence type="ECO:0000259" key="6">
    <source>
        <dbReference type="Pfam" id="PF12146"/>
    </source>
</evidence>
<dbReference type="Gene3D" id="3.40.50.1820">
    <property type="entry name" value="alpha/beta hydrolase"/>
    <property type="match status" value="1"/>
</dbReference>
<dbReference type="InterPro" id="IPR050960">
    <property type="entry name" value="AB_hydrolase_4_sf"/>
</dbReference>